<evidence type="ECO:0000259" key="13">
    <source>
        <dbReference type="Pfam" id="PF08264"/>
    </source>
</evidence>
<dbReference type="Pfam" id="PF10458">
    <property type="entry name" value="Val_tRNA-synt_C"/>
    <property type="match status" value="1"/>
</dbReference>
<dbReference type="InterPro" id="IPR013155">
    <property type="entry name" value="M/V/L/I-tRNA-synth_anticd-bd"/>
</dbReference>
<keyword evidence="9 11" id="KW-0030">Aminoacyl-tRNA synthetase</keyword>
<gene>
    <name evidence="11" type="primary">valS</name>
    <name evidence="15" type="ORF">OWM53_01865</name>
</gene>
<evidence type="ECO:0000259" key="12">
    <source>
        <dbReference type="Pfam" id="PF00133"/>
    </source>
</evidence>
<dbReference type="GO" id="GO:0002161">
    <property type="term" value="F:aminoacyl-tRNA deacylase activity"/>
    <property type="evidence" value="ECO:0007669"/>
    <property type="project" value="InterPro"/>
</dbReference>
<keyword evidence="7 11" id="KW-0648">Protein biosynthesis</keyword>
<dbReference type="SUPFAM" id="SSF46589">
    <property type="entry name" value="tRNA-binding arm"/>
    <property type="match status" value="1"/>
</dbReference>
<evidence type="ECO:0000256" key="10">
    <source>
        <dbReference type="ARBA" id="ARBA00047552"/>
    </source>
</evidence>
<dbReference type="Proteomes" id="UP001163441">
    <property type="component" value="Chromosome"/>
</dbReference>
<evidence type="ECO:0000256" key="8">
    <source>
        <dbReference type="ARBA" id="ARBA00023054"/>
    </source>
</evidence>
<comment type="catalytic activity">
    <reaction evidence="10 11">
        <text>tRNA(Val) + L-valine + ATP = L-valyl-tRNA(Val) + AMP + diphosphate</text>
        <dbReference type="Rhea" id="RHEA:10704"/>
        <dbReference type="Rhea" id="RHEA-COMP:9672"/>
        <dbReference type="Rhea" id="RHEA-COMP:9708"/>
        <dbReference type="ChEBI" id="CHEBI:30616"/>
        <dbReference type="ChEBI" id="CHEBI:33019"/>
        <dbReference type="ChEBI" id="CHEBI:57762"/>
        <dbReference type="ChEBI" id="CHEBI:78442"/>
        <dbReference type="ChEBI" id="CHEBI:78537"/>
        <dbReference type="ChEBI" id="CHEBI:456215"/>
        <dbReference type="EC" id="6.1.1.9"/>
    </reaction>
</comment>
<dbReference type="CDD" id="cd07962">
    <property type="entry name" value="Anticodon_Ia_Val"/>
    <property type="match status" value="1"/>
</dbReference>
<dbReference type="InterPro" id="IPR037118">
    <property type="entry name" value="Val-tRNA_synth_C_sf"/>
</dbReference>
<feature type="binding site" evidence="11">
    <location>
        <position position="558"/>
    </location>
    <ligand>
        <name>ATP</name>
        <dbReference type="ChEBI" id="CHEBI:30616"/>
    </ligand>
</feature>
<comment type="domain">
    <text evidence="11">ValRS has two distinct active sites: one for aminoacylation and one for editing. The misactivated threonine is translocated from the active site to the editing site.</text>
</comment>
<dbReference type="EMBL" id="CP113403">
    <property type="protein sequence ID" value="WAI17581.1"/>
    <property type="molecule type" value="Genomic_DNA"/>
</dbReference>
<comment type="domain">
    <text evidence="11">The C-terminal coiled-coil domain is crucial for aminoacylation activity.</text>
</comment>
<keyword evidence="4 11" id="KW-0436">Ligase</keyword>
<evidence type="ECO:0000256" key="6">
    <source>
        <dbReference type="ARBA" id="ARBA00022840"/>
    </source>
</evidence>
<evidence type="ECO:0000256" key="3">
    <source>
        <dbReference type="ARBA" id="ARBA00022490"/>
    </source>
</evidence>
<name>A0A4D6XNS4_9GAMM</name>
<dbReference type="Gene3D" id="1.10.287.380">
    <property type="entry name" value="Valyl-tRNA synthetase, C-terminal domain"/>
    <property type="match status" value="1"/>
</dbReference>
<dbReference type="PANTHER" id="PTHR11946">
    <property type="entry name" value="VALYL-TRNA SYNTHETASES"/>
    <property type="match status" value="1"/>
</dbReference>
<dbReference type="EC" id="6.1.1.9" evidence="11"/>
<evidence type="ECO:0000256" key="1">
    <source>
        <dbReference type="ARBA" id="ARBA00004496"/>
    </source>
</evidence>
<dbReference type="HAMAP" id="MF_02004">
    <property type="entry name" value="Val_tRNA_synth_type1"/>
    <property type="match status" value="1"/>
</dbReference>
<dbReference type="Gene3D" id="1.10.730.10">
    <property type="entry name" value="Isoleucyl-tRNA Synthetase, Domain 1"/>
    <property type="match status" value="1"/>
</dbReference>
<comment type="function">
    <text evidence="11">Catalyzes the attachment of valine to tRNA(Val). As ValRS can inadvertently accommodate and process structurally similar amino acids such as threonine, to avoid such errors, it has a 'posttransfer' editing activity that hydrolyzes mischarged Thr-tRNA(Val) in a tRNA-dependent manner.</text>
</comment>
<dbReference type="PRINTS" id="PR00986">
    <property type="entry name" value="TRNASYNTHVAL"/>
</dbReference>
<feature type="short sequence motif" description="'HIGH' region" evidence="11">
    <location>
        <begin position="42"/>
        <end position="52"/>
    </location>
</feature>
<dbReference type="GO" id="GO:0005524">
    <property type="term" value="F:ATP binding"/>
    <property type="evidence" value="ECO:0007669"/>
    <property type="project" value="UniProtKB-UniRule"/>
</dbReference>
<proteinExistence type="inferred from homology"/>
<dbReference type="FunFam" id="3.40.50.620:FF:000032">
    <property type="entry name" value="Valine--tRNA ligase"/>
    <property type="match status" value="1"/>
</dbReference>
<dbReference type="InterPro" id="IPR019499">
    <property type="entry name" value="Val-tRNA_synth_tRNA-bd"/>
</dbReference>
<evidence type="ECO:0000313" key="16">
    <source>
        <dbReference type="Proteomes" id="UP001163441"/>
    </source>
</evidence>
<dbReference type="Pfam" id="PF08264">
    <property type="entry name" value="Anticodon_1"/>
    <property type="match status" value="1"/>
</dbReference>
<feature type="domain" description="Aminoacyl-tRNA synthetase class Ia" evidence="12">
    <location>
        <begin position="14"/>
        <end position="632"/>
    </location>
</feature>
<evidence type="ECO:0000256" key="4">
    <source>
        <dbReference type="ARBA" id="ARBA00022598"/>
    </source>
</evidence>
<dbReference type="InterPro" id="IPR001412">
    <property type="entry name" value="aa-tRNA-synth_I_CS"/>
</dbReference>
<organism evidence="15 16">
    <name type="scientific">Buchnera aphidicola</name>
    <name type="common">Aphis craccivora</name>
    <dbReference type="NCBI Taxonomy" id="466616"/>
    <lineage>
        <taxon>Bacteria</taxon>
        <taxon>Pseudomonadati</taxon>
        <taxon>Pseudomonadota</taxon>
        <taxon>Gammaproteobacteria</taxon>
        <taxon>Enterobacterales</taxon>
        <taxon>Erwiniaceae</taxon>
        <taxon>Buchnera</taxon>
    </lineage>
</organism>
<accession>A0A4D6XNS4</accession>
<dbReference type="NCBIfam" id="NF004349">
    <property type="entry name" value="PRK05729.1"/>
    <property type="match status" value="1"/>
</dbReference>
<protein>
    <recommendedName>
        <fullName evidence="11">Valine--tRNA ligase</fullName>
        <ecNumber evidence="11">6.1.1.9</ecNumber>
    </recommendedName>
    <alternativeName>
        <fullName evidence="11">Valyl-tRNA synthetase</fullName>
        <shortName evidence="11">ValRS</shortName>
    </alternativeName>
</protein>
<dbReference type="InterPro" id="IPR033705">
    <property type="entry name" value="Anticodon_Ia_Val"/>
</dbReference>
<evidence type="ECO:0000256" key="5">
    <source>
        <dbReference type="ARBA" id="ARBA00022741"/>
    </source>
</evidence>
<keyword evidence="8 11" id="KW-0175">Coiled coil</keyword>
<dbReference type="InterPro" id="IPR002303">
    <property type="entry name" value="Valyl-tRNA_ligase"/>
</dbReference>
<dbReference type="CDD" id="cd00817">
    <property type="entry name" value="ValRS_core"/>
    <property type="match status" value="1"/>
</dbReference>
<dbReference type="InterPro" id="IPR009008">
    <property type="entry name" value="Val/Leu/Ile-tRNA-synth_edit"/>
</dbReference>
<feature type="domain" description="Methionyl/Valyl/Leucyl/Isoleucyl-tRNA synthetase anticodon-binding" evidence="13">
    <location>
        <begin position="674"/>
        <end position="821"/>
    </location>
</feature>
<reference evidence="15" key="1">
    <citation type="submission" date="2022-11" db="EMBL/GenBank/DDBJ databases">
        <title>The whole genome sequencing of pests is an important tool to study the evolution of the plant-insect interaction and insecticide resistance.</title>
        <authorList>
            <person name="Kananovich Y."/>
        </authorList>
    </citation>
    <scope>NUCLEOTIDE SEQUENCE</scope>
    <source>
        <strain evidence="15">BSU_Aph_2016</strain>
    </source>
</reference>
<comment type="similarity">
    <text evidence="11">Belongs to the class-I aminoacyl-tRNA synthetase family. ValS type 1 subfamily.</text>
</comment>
<dbReference type="GO" id="GO:0005829">
    <property type="term" value="C:cytosol"/>
    <property type="evidence" value="ECO:0007669"/>
    <property type="project" value="TreeGrafter"/>
</dbReference>
<feature type="short sequence motif" description="'KMSKS' region" evidence="11">
    <location>
        <begin position="555"/>
        <end position="559"/>
    </location>
</feature>
<dbReference type="FunFam" id="3.40.50.620:FF:000073">
    <property type="entry name" value="Valine--tRNA ligase"/>
    <property type="match status" value="1"/>
</dbReference>
<keyword evidence="3 11" id="KW-0963">Cytoplasm</keyword>
<dbReference type="InterPro" id="IPR009080">
    <property type="entry name" value="tRNAsynth_Ia_anticodon-bd"/>
</dbReference>
<evidence type="ECO:0000259" key="14">
    <source>
        <dbReference type="Pfam" id="PF10458"/>
    </source>
</evidence>
<dbReference type="InterPro" id="IPR002300">
    <property type="entry name" value="aa-tRNA-synth_Ia"/>
</dbReference>
<dbReference type="FunFam" id="3.90.740.10:FF:000004">
    <property type="entry name" value="Valine--tRNA ligase"/>
    <property type="match status" value="1"/>
</dbReference>
<dbReference type="SUPFAM" id="SSF52374">
    <property type="entry name" value="Nucleotidylyl transferase"/>
    <property type="match status" value="1"/>
</dbReference>
<evidence type="ECO:0000313" key="15">
    <source>
        <dbReference type="EMBL" id="WAI17581.1"/>
    </source>
</evidence>
<keyword evidence="6 11" id="KW-0067">ATP-binding</keyword>
<dbReference type="RefSeq" id="WP_158360656.1">
    <property type="nucleotide sequence ID" value="NZ_CP034897.1"/>
</dbReference>
<dbReference type="PROSITE" id="PS00178">
    <property type="entry name" value="AA_TRNA_LIGASE_I"/>
    <property type="match status" value="1"/>
</dbReference>
<feature type="domain" description="Valyl-tRNA synthetase tRNA-binding arm" evidence="14">
    <location>
        <begin position="889"/>
        <end position="944"/>
    </location>
</feature>
<dbReference type="NCBIfam" id="TIGR00422">
    <property type="entry name" value="valS"/>
    <property type="match status" value="1"/>
</dbReference>
<dbReference type="AlphaFoldDB" id="A0A4D6XNS4"/>
<dbReference type="PANTHER" id="PTHR11946:SF93">
    <property type="entry name" value="VALINE--TRNA LIGASE, CHLOROPLASTIC_MITOCHONDRIAL 2"/>
    <property type="match status" value="1"/>
</dbReference>
<comment type="subunit">
    <text evidence="2 11">Monomer.</text>
</comment>
<dbReference type="SUPFAM" id="SSF47323">
    <property type="entry name" value="Anticodon-binding domain of a subclass of class I aminoacyl-tRNA synthetases"/>
    <property type="match status" value="1"/>
</dbReference>
<dbReference type="Gene3D" id="3.90.740.10">
    <property type="entry name" value="Valyl/Leucyl/Isoleucyl-tRNA synthetase, editing domain"/>
    <property type="match status" value="1"/>
</dbReference>
<evidence type="ECO:0000256" key="2">
    <source>
        <dbReference type="ARBA" id="ARBA00011245"/>
    </source>
</evidence>
<dbReference type="GO" id="GO:0004832">
    <property type="term" value="F:valine-tRNA ligase activity"/>
    <property type="evidence" value="ECO:0007669"/>
    <property type="project" value="UniProtKB-UniRule"/>
</dbReference>
<feature type="coiled-coil region" evidence="11">
    <location>
        <begin position="883"/>
        <end position="945"/>
    </location>
</feature>
<dbReference type="SUPFAM" id="SSF50677">
    <property type="entry name" value="ValRS/IleRS/LeuRS editing domain"/>
    <property type="match status" value="1"/>
</dbReference>
<keyword evidence="5 11" id="KW-0547">Nucleotide-binding</keyword>
<dbReference type="Pfam" id="PF00133">
    <property type="entry name" value="tRNA-synt_1"/>
    <property type="match status" value="1"/>
</dbReference>
<dbReference type="InterPro" id="IPR014729">
    <property type="entry name" value="Rossmann-like_a/b/a_fold"/>
</dbReference>
<dbReference type="GO" id="GO:0006438">
    <property type="term" value="P:valyl-tRNA aminoacylation"/>
    <property type="evidence" value="ECO:0007669"/>
    <property type="project" value="UniProtKB-UniRule"/>
</dbReference>
<evidence type="ECO:0000256" key="11">
    <source>
        <dbReference type="HAMAP-Rule" id="MF_02004"/>
    </source>
</evidence>
<dbReference type="Gene3D" id="3.40.50.620">
    <property type="entry name" value="HUPs"/>
    <property type="match status" value="2"/>
</dbReference>
<sequence length="957" mass="113403">MEKTYNPKDIEEPLYNFWEKNGYFKPNNNLNQPSFCIMMPPPNITGNLHMGHAFQQTIMDILIRYNRMQGKNTLWQVGTDHAGIATQILVERQIYLKEHKTKKDYNRNDFIKKIWLWKKKYNLIVTKQMRRLGNSVDWDREKFTLDPDICHSVKEAFIIFYKNNLIYQKKRLVHWDSKLETVISDLEVEHRLIKSNKWFIRYPIVCNKKKNNNLIKYLIVSTTRPETLLGDTALAVNPEDQNYNQFIGQFVMCPLVNRIIPIIGDQHADITKGTGCVKITPAHDFNDYKIGLRHKLPMINIFTFNGKIKTHFDVYDHKGEISKIYSLSVPAKFQNLDIISARVKIIKEIQKIGLLEKIEECDILTPHSDRSGVIIQPMLTNQWYLKTSKLANLAISAVKDKKVNFIPSQYKAMYLSWMNNIEDWCISRQLWWGHRIPVWYDYQKNIYVGHSENEIRKKYKISNDIILTQDEDVLDTWFSSGLWTFSTLGWPKKTEFLKIFHPTNVLVSGFDIIFFWIARMIMLTMYLIKDNLGVSHIPFKDVYITGLIRDEEGQKMSKSKGNVIDPLDMIDGISLNDLIKKRTNNLLQPQLFDRIKKRTINQFPNGISPTGTDALRFTFCALASNTRDIKWDMSRLKGYRNFCNKLWNASRFVLIHTKDHCFFHFQINNMLFINKWILIEFNNTVKLYRDSLDNYRFDISANVLYDFTWNTFCDWYLEFVKLIIKFGSSEDIYFTKNILVYILEELLKLLHPIIPFITESIWQRIKKIKNIKEKTIMLQSFPKYNNLFCNEKVVLHMNWIKKIIIFLRNIRAEMNIGSKKFLSLFLKNVSLDQEKIIQENFLLLKNIGHLDKIKMVSQSYKEPFLSIKKIIDGVEVLIPLLKVVDKKVELNRLNKEIKNIKLKISFIEKKFLNKDFLYYAPQHIIEKEKEKLKNLNEIYSKLSYQIEIFNGSFYDNQ</sequence>
<dbReference type="OrthoDB" id="9810365at2"/>
<dbReference type="InterPro" id="IPR010978">
    <property type="entry name" value="tRNA-bd_arm"/>
</dbReference>
<evidence type="ECO:0000256" key="7">
    <source>
        <dbReference type="ARBA" id="ARBA00022917"/>
    </source>
</evidence>
<evidence type="ECO:0000256" key="9">
    <source>
        <dbReference type="ARBA" id="ARBA00023146"/>
    </source>
</evidence>
<comment type="subcellular location">
    <subcellularLocation>
        <location evidence="1 11">Cytoplasm</location>
    </subcellularLocation>
</comment>